<dbReference type="InterPro" id="IPR002809">
    <property type="entry name" value="EMC3/TMCO1"/>
</dbReference>
<organism evidence="8 9">
    <name type="scientific">Strongyloides stercoralis</name>
    <name type="common">Threadworm</name>
    <dbReference type="NCBI Taxonomy" id="6248"/>
    <lineage>
        <taxon>Eukaryota</taxon>
        <taxon>Metazoa</taxon>
        <taxon>Ecdysozoa</taxon>
        <taxon>Nematoda</taxon>
        <taxon>Chromadorea</taxon>
        <taxon>Rhabditida</taxon>
        <taxon>Tylenchina</taxon>
        <taxon>Panagrolaimomorpha</taxon>
        <taxon>Strongyloidoidea</taxon>
        <taxon>Strongyloididae</taxon>
        <taxon>Strongyloides</taxon>
    </lineage>
</organism>
<keyword evidence="6 7" id="KW-0472">Membrane</keyword>
<keyword evidence="8" id="KW-1185">Reference proteome</keyword>
<dbReference type="InterPro" id="IPR008568">
    <property type="entry name" value="EMC3"/>
</dbReference>
<evidence type="ECO:0000256" key="5">
    <source>
        <dbReference type="ARBA" id="ARBA00022989"/>
    </source>
</evidence>
<sequence>MIRVGDKQQYSLPDLQCSKDQVFALRLSLVQIRLNLGFNQVNQDGRCHPTIAQLVERRTVASETDILRSLVQIRLFNQIKKRRCHPTIAQLVERRTVASETDILRSLVQIRLVTGSNPVDNVVLLFYSIMTKLLLDPGIRTWVFVPIITLSFFIGIIKHYVHVLFSTKKQAELRSIKDTHYLIRAKLLREHGGFLPPSSFQARKEFYCDDNSYFQERMAMPDKKADPMDPTAMMEMMKGNVINMIPMIVIGGWVNYTYSGFVTLNLPFPLTHKFKQMLQRGVDLTGLEASWVSSASWYFLNVFGLRSIYTLVLGENNANDTMMESQMAMAGAGMPGQQDAKNIIKSEWEHLQTCNYICAL</sequence>
<feature type="transmembrane region" description="Helical" evidence="7">
    <location>
        <begin position="241"/>
        <end position="258"/>
    </location>
</feature>
<protein>
    <recommendedName>
        <fullName evidence="3">ER membrane protein complex subunit 3</fullName>
    </recommendedName>
</protein>
<dbReference type="AlphaFoldDB" id="A0AAF5CTS0"/>
<reference evidence="9" key="1">
    <citation type="submission" date="2024-02" db="UniProtKB">
        <authorList>
            <consortium name="WormBaseParasite"/>
        </authorList>
    </citation>
    <scope>IDENTIFICATION</scope>
</reference>
<evidence type="ECO:0000313" key="9">
    <source>
        <dbReference type="WBParaSite" id="TCONS_00001638.p1"/>
    </source>
</evidence>
<evidence type="ECO:0000313" key="8">
    <source>
        <dbReference type="Proteomes" id="UP000035681"/>
    </source>
</evidence>
<dbReference type="WBParaSite" id="TCONS_00001638.p1">
    <property type="protein sequence ID" value="TCONS_00001638.p1"/>
    <property type="gene ID" value="XLOC_001519"/>
</dbReference>
<keyword evidence="5 7" id="KW-1133">Transmembrane helix</keyword>
<evidence type="ECO:0000256" key="6">
    <source>
        <dbReference type="ARBA" id="ARBA00023136"/>
    </source>
</evidence>
<keyword evidence="4 7" id="KW-0812">Transmembrane</keyword>
<feature type="transmembrane region" description="Helical" evidence="7">
    <location>
        <begin position="142"/>
        <end position="161"/>
    </location>
</feature>
<evidence type="ECO:0000256" key="3">
    <source>
        <dbReference type="ARBA" id="ARBA00020822"/>
    </source>
</evidence>
<proteinExistence type="inferred from homology"/>
<dbReference type="GO" id="GO:0072546">
    <property type="term" value="C:EMC complex"/>
    <property type="evidence" value="ECO:0007669"/>
    <property type="project" value="TreeGrafter"/>
</dbReference>
<accession>A0AAF5CTS0</accession>
<dbReference type="PANTHER" id="PTHR13116">
    <property type="entry name" value="ER MEMBRANE PROTEIN COMPLEX SUBUNIT 3"/>
    <property type="match status" value="1"/>
</dbReference>
<feature type="transmembrane region" description="Helical" evidence="7">
    <location>
        <begin position="295"/>
        <end position="314"/>
    </location>
</feature>
<dbReference type="SMART" id="SM01415">
    <property type="entry name" value="DUF106"/>
    <property type="match status" value="1"/>
</dbReference>
<evidence type="ECO:0000256" key="2">
    <source>
        <dbReference type="ARBA" id="ARBA00005376"/>
    </source>
</evidence>
<comment type="subcellular location">
    <subcellularLocation>
        <location evidence="1">Membrane</location>
        <topology evidence="1">Multi-pass membrane protein</topology>
    </subcellularLocation>
</comment>
<name>A0AAF5CTS0_STRER</name>
<evidence type="ECO:0000256" key="1">
    <source>
        <dbReference type="ARBA" id="ARBA00004141"/>
    </source>
</evidence>
<evidence type="ECO:0000256" key="7">
    <source>
        <dbReference type="SAM" id="Phobius"/>
    </source>
</evidence>
<dbReference type="GO" id="GO:0034975">
    <property type="term" value="P:protein folding in endoplasmic reticulum"/>
    <property type="evidence" value="ECO:0007669"/>
    <property type="project" value="TreeGrafter"/>
</dbReference>
<dbReference type="Proteomes" id="UP000035681">
    <property type="component" value="Unplaced"/>
</dbReference>
<comment type="similarity">
    <text evidence="2">Belongs to the EMC3 family.</text>
</comment>
<dbReference type="PANTHER" id="PTHR13116:SF5">
    <property type="entry name" value="ER MEMBRANE PROTEIN COMPLEX SUBUNIT 3"/>
    <property type="match status" value="1"/>
</dbReference>
<evidence type="ECO:0000256" key="4">
    <source>
        <dbReference type="ARBA" id="ARBA00022692"/>
    </source>
</evidence>
<dbReference type="Pfam" id="PF01956">
    <property type="entry name" value="EMC3_TMCO1"/>
    <property type="match status" value="1"/>
</dbReference>